<dbReference type="GeneID" id="91754642"/>
<dbReference type="RefSeq" id="WP_011921344.1">
    <property type="nucleotide sequence ID" value="NZ_AP019770.1"/>
</dbReference>
<dbReference type="InterPro" id="IPR011698">
    <property type="entry name" value="GATase_3"/>
</dbReference>
<evidence type="ECO:0000313" key="18">
    <source>
        <dbReference type="Proteomes" id="UP000061362"/>
    </source>
</evidence>
<evidence type="ECO:0000256" key="2">
    <source>
        <dbReference type="ARBA" id="ARBA00006205"/>
    </source>
</evidence>
<dbReference type="InterPro" id="IPR004459">
    <property type="entry name" value="CobQ_synth"/>
</dbReference>
<dbReference type="InterPro" id="IPR002586">
    <property type="entry name" value="CobQ/CobB/MinD/ParA_Nub-bd_dom"/>
</dbReference>
<dbReference type="AlphaFoldDB" id="A0A088E306"/>
<evidence type="ECO:0000313" key="15">
    <source>
        <dbReference type="EMBL" id="AKV82351.1"/>
    </source>
</evidence>
<dbReference type="InterPro" id="IPR033949">
    <property type="entry name" value="CobQ_GATase1"/>
</dbReference>
<dbReference type="Gene3D" id="3.40.50.880">
    <property type="match status" value="1"/>
</dbReference>
<evidence type="ECO:0000256" key="6">
    <source>
        <dbReference type="ARBA" id="ARBA00025166"/>
    </source>
</evidence>
<keyword evidence="5 7" id="KW-0315">Glutamine amidotransferase</keyword>
<evidence type="ECO:0000313" key="21">
    <source>
        <dbReference type="Proteomes" id="UP000068832"/>
    </source>
</evidence>
<evidence type="ECO:0000256" key="7">
    <source>
        <dbReference type="HAMAP-Rule" id="MF_00028"/>
    </source>
</evidence>
<dbReference type="Proteomes" id="UP000062398">
    <property type="component" value="Chromosome"/>
</dbReference>
<evidence type="ECO:0000313" key="16">
    <source>
        <dbReference type="Proteomes" id="UP000029084"/>
    </source>
</evidence>
<dbReference type="EMBL" id="CP012172">
    <property type="protein sequence ID" value="AKV73372.1"/>
    <property type="molecule type" value="Genomic_DNA"/>
</dbReference>
<dbReference type="GO" id="GO:0009236">
    <property type="term" value="P:cobalamin biosynthetic process"/>
    <property type="evidence" value="ECO:0007669"/>
    <property type="project" value="UniProtKB-UniRule"/>
</dbReference>
<reference evidence="15 17" key="3">
    <citation type="submission" date="2015-07" db="EMBL/GenBank/DDBJ databases">
        <title>Physiological, transcriptional responses and genome re-sequencing of acid resistant extremely thermoacidophilic Metallosphaera sedula SARC-M1.</title>
        <authorList>
            <person name="Ai C."/>
            <person name="McCarthy S."/>
            <person name="Eckrich V."/>
            <person name="Rudrappa D."/>
            <person name="Qiu G."/>
            <person name="Blum P."/>
        </authorList>
    </citation>
    <scope>NUCLEOTIDE SEQUENCE [LARGE SCALE GENOMIC DNA]</scope>
    <source>
        <strain evidence="15 17">SARC-M1</strain>
    </source>
</reference>
<gene>
    <name evidence="7" type="primary">cobQ</name>
    <name evidence="10" type="ORF">HA72_0199</name>
    <name evidence="11" type="ORF">MsedA_0211</name>
    <name evidence="12" type="ORF">MsedB_0211</name>
    <name evidence="13" type="ORF">MsedC_0210</name>
    <name evidence="14" type="ORF">MsedD_0211</name>
    <name evidence="15" type="ORF">MsedE_0211</name>
</gene>
<evidence type="ECO:0000313" key="17">
    <source>
        <dbReference type="Proteomes" id="UP000056255"/>
    </source>
</evidence>
<dbReference type="InterPro" id="IPR027417">
    <property type="entry name" value="P-loop_NTPase"/>
</dbReference>
<proteinExistence type="inferred from homology"/>
<name>A0A088E306_9CREN</name>
<dbReference type="OrthoDB" id="53136at2157"/>
<dbReference type="Proteomes" id="UP000068832">
    <property type="component" value="Chromosome"/>
</dbReference>
<dbReference type="Proteomes" id="UP000062475">
    <property type="component" value="Chromosome"/>
</dbReference>
<dbReference type="EMBL" id="CP008822">
    <property type="protein sequence ID" value="AIM26363.1"/>
    <property type="molecule type" value="Genomic_DNA"/>
</dbReference>
<evidence type="ECO:0000313" key="14">
    <source>
        <dbReference type="EMBL" id="AKV80107.1"/>
    </source>
</evidence>
<comment type="pathway">
    <text evidence="1 7">Cofactor biosynthesis; adenosylcobalamin biosynthesis.</text>
</comment>
<accession>A0A088E306</accession>
<evidence type="ECO:0000313" key="20">
    <source>
        <dbReference type="Proteomes" id="UP000062475"/>
    </source>
</evidence>
<keyword evidence="4 7" id="KW-0169">Cobalamin biosynthesis</keyword>
<dbReference type="Pfam" id="PF07685">
    <property type="entry name" value="GATase_3"/>
    <property type="match status" value="1"/>
</dbReference>
<dbReference type="PANTHER" id="PTHR21343">
    <property type="entry name" value="DETHIOBIOTIN SYNTHETASE"/>
    <property type="match status" value="1"/>
</dbReference>
<dbReference type="GO" id="GO:0016874">
    <property type="term" value="F:ligase activity"/>
    <property type="evidence" value="ECO:0007669"/>
    <property type="project" value="UniProtKB-KW"/>
</dbReference>
<dbReference type="OMA" id="QVIIHGR"/>
<evidence type="ECO:0000256" key="5">
    <source>
        <dbReference type="ARBA" id="ARBA00022962"/>
    </source>
</evidence>
<evidence type="ECO:0000313" key="11">
    <source>
        <dbReference type="EMBL" id="AKV73372.1"/>
    </source>
</evidence>
<feature type="active site" description="Nucleophile" evidence="7">
    <location>
        <position position="307"/>
    </location>
</feature>
<dbReference type="HAMAP" id="MF_00028">
    <property type="entry name" value="CobQ"/>
    <property type="match status" value="1"/>
</dbReference>
<dbReference type="EMBL" id="CP012175">
    <property type="protein sequence ID" value="AKV80107.1"/>
    <property type="molecule type" value="Genomic_DNA"/>
</dbReference>
<evidence type="ECO:0000256" key="3">
    <source>
        <dbReference type="ARBA" id="ARBA00014921"/>
    </source>
</evidence>
<comment type="function">
    <text evidence="6 7">Catalyzes amidations at positions B, D, E, and G on adenosylcobyrinic A,C-diamide. NH(2) groups are provided by glutamine, and one molecule of ATP is hydrogenolyzed for each amidation.</text>
</comment>
<dbReference type="EMBL" id="CP012174">
    <property type="protein sequence ID" value="AKV77862.1"/>
    <property type="molecule type" value="Genomic_DNA"/>
</dbReference>
<evidence type="ECO:0000259" key="9">
    <source>
        <dbReference type="Pfam" id="PF07685"/>
    </source>
</evidence>
<dbReference type="Proteomes" id="UP000061362">
    <property type="component" value="Chromosome"/>
</dbReference>
<dbReference type="PATRIC" id="fig|43687.5.peg.203"/>
<dbReference type="SUPFAM" id="SSF52540">
    <property type="entry name" value="P-loop containing nucleoside triphosphate hydrolases"/>
    <property type="match status" value="1"/>
</dbReference>
<dbReference type="Proteomes" id="UP000056255">
    <property type="component" value="Chromosome"/>
</dbReference>
<evidence type="ECO:0000313" key="10">
    <source>
        <dbReference type="EMBL" id="AIM26363.1"/>
    </source>
</evidence>
<feature type="domain" description="CobQ/CobB/MinD/ParA nucleotide binding" evidence="8">
    <location>
        <begin position="3"/>
        <end position="220"/>
    </location>
</feature>
<organism evidence="10 16">
    <name type="scientific">Metallosphaera sedula</name>
    <dbReference type="NCBI Taxonomy" id="43687"/>
    <lineage>
        <taxon>Archaea</taxon>
        <taxon>Thermoproteota</taxon>
        <taxon>Thermoprotei</taxon>
        <taxon>Sulfolobales</taxon>
        <taxon>Sulfolobaceae</taxon>
        <taxon>Metallosphaera</taxon>
    </lineage>
</organism>
<keyword evidence="10" id="KW-0436">Ligase</keyword>
<dbReference type="PROSITE" id="PS51274">
    <property type="entry name" value="GATASE_COBBQ"/>
    <property type="match status" value="1"/>
</dbReference>
<dbReference type="PANTHER" id="PTHR21343:SF1">
    <property type="entry name" value="COBYRIC ACID SYNTHASE"/>
    <property type="match status" value="1"/>
</dbReference>
<evidence type="ECO:0000259" key="8">
    <source>
        <dbReference type="Pfam" id="PF01656"/>
    </source>
</evidence>
<dbReference type="UniPathway" id="UPA00148"/>
<sequence length="467" mass="52511">MAIIISSSMSDSGKSLVTSALVRHFRGIPFKAQNMSLNSYPTHDGGEIAFIQAFQAMGSGLQPERFMNPILLKPSGKGIEVIFWGESQGNFSPNEYYSRLTTYWEKIRSSVREDMVVESAGGLGEPNFMERDITGFKLMQEGIQAILVLDIDRGGAFASAFGIYQMLPSSVRDKLRGFIINKFRGDEKLLEPAISWLESKTSMKYLGIIPYDDRLRIMAEDSMNVSDLGDGELEVDVVAYPYMSNFNEFHVFEKSNARLRFVTRPSHLSKADLIILPGTRNTKLSLSWLVERGFTEVLRRKPVLGVCGGFQIMGKTLHDPYGLEAGEPSSYEGLNLLPINVRFRRNKVVSLSLGESEYGLIRGYEIRRGEIEYIEGKPLLLITKRNHEHVEIYDGSRNGQYVGLSVHGSLFSEGGRRLLEDFGIKLRAGSIEEEISTSVDKVYHLLRDTLDLDAIEQIYMDSMVKHA</sequence>
<reference evidence="18 19" key="2">
    <citation type="journal article" date="2015" name="Genome Announc.">
        <title>Complete Genome Sequences of Evolved Arsenate-Resistant Metallosphaera sedula Strains.</title>
        <authorList>
            <person name="Ai C."/>
            <person name="McCarthy S."/>
            <person name="Schackwitz W."/>
            <person name="Martin J."/>
            <person name="Lipzen A."/>
            <person name="Blum P."/>
        </authorList>
    </citation>
    <scope>NUCLEOTIDE SEQUENCE [LARGE SCALE GENOMIC DNA]</scope>
    <source>
        <strain evidence="13 19">ARS120-1</strain>
        <strain evidence="14 18">ARS120-2</strain>
        <strain evidence="11 21">ARS50-1</strain>
        <strain evidence="12 20">ARS50-2</strain>
    </source>
</reference>
<dbReference type="SUPFAM" id="SSF52317">
    <property type="entry name" value="Class I glutamine amidotransferase-like"/>
    <property type="match status" value="1"/>
</dbReference>
<evidence type="ECO:0000256" key="4">
    <source>
        <dbReference type="ARBA" id="ARBA00022573"/>
    </source>
</evidence>
<feature type="active site" evidence="7">
    <location>
        <position position="407"/>
    </location>
</feature>
<dbReference type="GO" id="GO:0015420">
    <property type="term" value="F:ABC-type vitamin B12 transporter activity"/>
    <property type="evidence" value="ECO:0007669"/>
    <property type="project" value="UniProtKB-UniRule"/>
</dbReference>
<dbReference type="Gene3D" id="3.40.50.300">
    <property type="entry name" value="P-loop containing nucleotide triphosphate hydrolases"/>
    <property type="match status" value="1"/>
</dbReference>
<reference evidence="10 16" key="1">
    <citation type="journal article" date="2014" name="J. Bacteriol.">
        <title>Role of an Archaeal PitA Transporter in the Copper and Arsenic Resistance of Metallosphaera sedula, an Extreme Thermoacidophile.</title>
        <authorList>
            <person name="McCarthy S."/>
            <person name="Ai C."/>
            <person name="Wheaton G."/>
            <person name="Tevatia R."/>
            <person name="Eckrich V."/>
            <person name="Kelly R."/>
            <person name="Blum P."/>
        </authorList>
    </citation>
    <scope>NUCLEOTIDE SEQUENCE [LARGE SCALE GENOMIC DNA]</scope>
    <source>
        <strain evidence="10 16">CuR1</strain>
    </source>
</reference>
<dbReference type="PROSITE" id="PS51273">
    <property type="entry name" value="GATASE_TYPE_1"/>
    <property type="match status" value="1"/>
</dbReference>
<dbReference type="NCBIfam" id="NF001989">
    <property type="entry name" value="PRK00784.1"/>
    <property type="match status" value="1"/>
</dbReference>
<comment type="similarity">
    <text evidence="2 7">Belongs to the CobB/CobQ family. CobQ subfamily.</text>
</comment>
<dbReference type="EMBL" id="CP012176">
    <property type="protein sequence ID" value="AKV82351.1"/>
    <property type="molecule type" value="Genomic_DNA"/>
</dbReference>
<dbReference type="InterPro" id="IPR029062">
    <property type="entry name" value="Class_I_gatase-like"/>
</dbReference>
<evidence type="ECO:0000313" key="12">
    <source>
        <dbReference type="EMBL" id="AKV75616.1"/>
    </source>
</evidence>
<evidence type="ECO:0000256" key="1">
    <source>
        <dbReference type="ARBA" id="ARBA00004953"/>
    </source>
</evidence>
<dbReference type="Pfam" id="PF01656">
    <property type="entry name" value="CbiA"/>
    <property type="match status" value="1"/>
</dbReference>
<dbReference type="CDD" id="cd01750">
    <property type="entry name" value="GATase1_CobQ"/>
    <property type="match status" value="1"/>
</dbReference>
<dbReference type="Proteomes" id="UP000029084">
    <property type="component" value="Chromosome"/>
</dbReference>
<feature type="domain" description="CobB/CobQ-like glutamine amidotransferase" evidence="9">
    <location>
        <begin position="235"/>
        <end position="412"/>
    </location>
</feature>
<dbReference type="EMBL" id="CP012173">
    <property type="protein sequence ID" value="AKV75616.1"/>
    <property type="molecule type" value="Genomic_DNA"/>
</dbReference>
<evidence type="ECO:0000313" key="13">
    <source>
        <dbReference type="EMBL" id="AKV77862.1"/>
    </source>
</evidence>
<evidence type="ECO:0000313" key="19">
    <source>
        <dbReference type="Proteomes" id="UP000062398"/>
    </source>
</evidence>
<protein>
    <recommendedName>
        <fullName evidence="3 7">Probable cobyric acid synthase</fullName>
    </recommendedName>
</protein>